<dbReference type="Proteomes" id="UP000296352">
    <property type="component" value="Chromosome"/>
</dbReference>
<protein>
    <submittedName>
        <fullName evidence="2">Uncharacterized protein</fullName>
    </submittedName>
</protein>
<organism evidence="2 3">
    <name type="scientific">Corynebacterium endometrii</name>
    <dbReference type="NCBI Taxonomy" id="2488819"/>
    <lineage>
        <taxon>Bacteria</taxon>
        <taxon>Bacillati</taxon>
        <taxon>Actinomycetota</taxon>
        <taxon>Actinomycetes</taxon>
        <taxon>Mycobacteriales</taxon>
        <taxon>Corynebacteriaceae</taxon>
        <taxon>Corynebacterium</taxon>
    </lineage>
</organism>
<accession>A0A4P7QHB0</accession>
<evidence type="ECO:0000256" key="1">
    <source>
        <dbReference type="SAM" id="MobiDB-lite"/>
    </source>
</evidence>
<keyword evidence="3" id="KW-1185">Reference proteome</keyword>
<sequence>MTPTERAIARAGLTFEMADVLDDLGDTRRGIAGVTDELCRLRTCRDALIVRAVTLGGPREAIAAVTAFVGGLNAAASTPRPQRRHRRRGWTSLPRQTTGSGCAHRGLRGGCPRWAR</sequence>
<dbReference type="AlphaFoldDB" id="A0A4P7QHB0"/>
<proteinExistence type="predicted"/>
<gene>
    <name evidence="2" type="ORF">CENDO_04080</name>
</gene>
<name>A0A4P7QHB0_9CORY</name>
<dbReference type="EMBL" id="CP039247">
    <property type="protein sequence ID" value="QCB28107.1"/>
    <property type="molecule type" value="Genomic_DNA"/>
</dbReference>
<evidence type="ECO:0000313" key="2">
    <source>
        <dbReference type="EMBL" id="QCB28107.1"/>
    </source>
</evidence>
<reference evidence="2 3" key="1">
    <citation type="submission" date="2019-04" db="EMBL/GenBank/DDBJ databases">
        <title>Corynebacterium endometrii sp. nov., isolated from the uterus of a cow with endometritis.</title>
        <authorList>
            <person name="Ballas P."/>
            <person name="Ruckert C."/>
            <person name="Wagener K."/>
            <person name="Drillich M."/>
            <person name="Kaempfer P."/>
            <person name="Busse H.-J."/>
            <person name="Ehling-Schulz M."/>
        </authorList>
    </citation>
    <scope>NUCLEOTIDE SEQUENCE [LARGE SCALE GENOMIC DNA]</scope>
    <source>
        <strain evidence="2 3">LMM-1653</strain>
    </source>
</reference>
<feature type="region of interest" description="Disordered" evidence="1">
    <location>
        <begin position="75"/>
        <end position="104"/>
    </location>
</feature>
<evidence type="ECO:0000313" key="3">
    <source>
        <dbReference type="Proteomes" id="UP000296352"/>
    </source>
</evidence>
<dbReference type="KEGG" id="cee:CENDO_04080"/>